<accession>A0AAV2G008</accession>
<keyword evidence="2" id="KW-1185">Reference proteome</keyword>
<reference evidence="1 2" key="1">
    <citation type="submission" date="2024-04" db="EMBL/GenBank/DDBJ databases">
        <authorList>
            <person name="Fracassetti M."/>
        </authorList>
    </citation>
    <scope>NUCLEOTIDE SEQUENCE [LARGE SCALE GENOMIC DNA]</scope>
</reference>
<organism evidence="1 2">
    <name type="scientific">Linum trigynum</name>
    <dbReference type="NCBI Taxonomy" id="586398"/>
    <lineage>
        <taxon>Eukaryota</taxon>
        <taxon>Viridiplantae</taxon>
        <taxon>Streptophyta</taxon>
        <taxon>Embryophyta</taxon>
        <taxon>Tracheophyta</taxon>
        <taxon>Spermatophyta</taxon>
        <taxon>Magnoliopsida</taxon>
        <taxon>eudicotyledons</taxon>
        <taxon>Gunneridae</taxon>
        <taxon>Pentapetalae</taxon>
        <taxon>rosids</taxon>
        <taxon>fabids</taxon>
        <taxon>Malpighiales</taxon>
        <taxon>Linaceae</taxon>
        <taxon>Linum</taxon>
    </lineage>
</organism>
<dbReference type="EMBL" id="OZ034820">
    <property type="protein sequence ID" value="CAL1403135.1"/>
    <property type="molecule type" value="Genomic_DNA"/>
</dbReference>
<name>A0AAV2G008_9ROSI</name>
<gene>
    <name evidence="1" type="ORF">LTRI10_LOCUS43087</name>
</gene>
<sequence length="175" mass="19149">MDHLTTHNERVGRAKICVEVSAKKARIDRVSVTPDGMEDIFVGVEYYGLPRCCDKCKVFGHDCSLPPVGVQTKQVWRGKKTQVSNPVGVEKDLVVQDAIVEKVDKGKDVVIDTTPLVTPRALPSQEFNKVINGVKPKPKVTTLVLHSNAFDVLCGNKTVKLHPPPVKKASREGAS</sequence>
<dbReference type="AlphaFoldDB" id="A0AAV2G008"/>
<protein>
    <submittedName>
        <fullName evidence="1">Uncharacterized protein</fullName>
    </submittedName>
</protein>
<proteinExistence type="predicted"/>
<evidence type="ECO:0000313" key="1">
    <source>
        <dbReference type="EMBL" id="CAL1403135.1"/>
    </source>
</evidence>
<evidence type="ECO:0000313" key="2">
    <source>
        <dbReference type="Proteomes" id="UP001497516"/>
    </source>
</evidence>
<dbReference type="Proteomes" id="UP001497516">
    <property type="component" value="Chromosome 7"/>
</dbReference>